<dbReference type="AlphaFoldDB" id="A0A382E9W8"/>
<sequence length="49" mass="5383">YLIGLQKPGCFGAAASPFAMVIPAQFLRPHLMILLYDCLAIKDSRKCIS</sequence>
<organism evidence="1">
    <name type="scientific">marine metagenome</name>
    <dbReference type="NCBI Taxonomy" id="408172"/>
    <lineage>
        <taxon>unclassified sequences</taxon>
        <taxon>metagenomes</taxon>
        <taxon>ecological metagenomes</taxon>
    </lineage>
</organism>
<feature type="non-terminal residue" evidence="1">
    <location>
        <position position="1"/>
    </location>
</feature>
<proteinExistence type="predicted"/>
<dbReference type="EMBL" id="UINC01043415">
    <property type="protein sequence ID" value="SVB47420.1"/>
    <property type="molecule type" value="Genomic_DNA"/>
</dbReference>
<accession>A0A382E9W8</accession>
<gene>
    <name evidence="1" type="ORF">METZ01_LOCUS200274</name>
</gene>
<reference evidence="1" key="1">
    <citation type="submission" date="2018-05" db="EMBL/GenBank/DDBJ databases">
        <authorList>
            <person name="Lanie J.A."/>
            <person name="Ng W.-L."/>
            <person name="Kazmierczak K.M."/>
            <person name="Andrzejewski T.M."/>
            <person name="Davidsen T.M."/>
            <person name="Wayne K.J."/>
            <person name="Tettelin H."/>
            <person name="Glass J.I."/>
            <person name="Rusch D."/>
            <person name="Podicherti R."/>
            <person name="Tsui H.-C.T."/>
            <person name="Winkler M.E."/>
        </authorList>
    </citation>
    <scope>NUCLEOTIDE SEQUENCE</scope>
</reference>
<name>A0A382E9W8_9ZZZZ</name>
<protein>
    <submittedName>
        <fullName evidence="1">Uncharacterized protein</fullName>
    </submittedName>
</protein>
<evidence type="ECO:0000313" key="1">
    <source>
        <dbReference type="EMBL" id="SVB47420.1"/>
    </source>
</evidence>